<dbReference type="Pfam" id="PF01263">
    <property type="entry name" value="Aldose_epim"/>
    <property type="match status" value="1"/>
</dbReference>
<dbReference type="CDD" id="cd09020">
    <property type="entry name" value="D-hex-6-P-epi_like"/>
    <property type="match status" value="1"/>
</dbReference>
<dbReference type="SUPFAM" id="SSF74650">
    <property type="entry name" value="Galactose mutarotase-like"/>
    <property type="match status" value="1"/>
</dbReference>
<dbReference type="PIRSF" id="PIRSF016020">
    <property type="entry name" value="PHexose_mutarotase"/>
    <property type="match status" value="1"/>
</dbReference>
<dbReference type="EC" id="5.1.3.15" evidence="4"/>
<keyword evidence="3 4" id="KW-0413">Isomerase</keyword>
<evidence type="ECO:0000313" key="10">
    <source>
        <dbReference type="Proteomes" id="UP000524535"/>
    </source>
</evidence>
<gene>
    <name evidence="7" type="ORF">GGE31_002574</name>
    <name evidence="6" type="ORF">GGE33_003480</name>
    <name evidence="8" type="ORF">GGE35_002514</name>
</gene>
<accession>A0A7W6S9J4</accession>
<dbReference type="PANTHER" id="PTHR11122">
    <property type="entry name" value="APOSPORY-ASSOCIATED PROTEIN C-RELATED"/>
    <property type="match status" value="1"/>
</dbReference>
<proteinExistence type="inferred from homology"/>
<evidence type="ECO:0000313" key="6">
    <source>
        <dbReference type="EMBL" id="MBB4349718.1"/>
    </source>
</evidence>
<comment type="similarity">
    <text evidence="2 4">Belongs to the glucose-6-phosphate 1-epimerase family.</text>
</comment>
<evidence type="ECO:0000313" key="7">
    <source>
        <dbReference type="EMBL" id="MBB4412061.1"/>
    </source>
</evidence>
<evidence type="ECO:0000313" key="8">
    <source>
        <dbReference type="EMBL" id="MBB4446692.1"/>
    </source>
</evidence>
<comment type="caution">
    <text evidence="6">The sequence shown here is derived from an EMBL/GenBank/DDBJ whole genome shotgun (WGS) entry which is preliminary data.</text>
</comment>
<dbReference type="Proteomes" id="UP000520770">
    <property type="component" value="Unassembled WGS sequence"/>
</dbReference>
<evidence type="ECO:0000256" key="5">
    <source>
        <dbReference type="PIRSR" id="PIRSR016020-1"/>
    </source>
</evidence>
<dbReference type="Proteomes" id="UP000524535">
    <property type="component" value="Unassembled WGS sequence"/>
</dbReference>
<dbReference type="RefSeq" id="WP_183825333.1">
    <property type="nucleotide sequence ID" value="NZ_JACIGW010000003.1"/>
</dbReference>
<evidence type="ECO:0000256" key="1">
    <source>
        <dbReference type="ARBA" id="ARBA00001096"/>
    </source>
</evidence>
<dbReference type="GO" id="GO:0005737">
    <property type="term" value="C:cytoplasm"/>
    <property type="evidence" value="ECO:0007669"/>
    <property type="project" value="TreeGrafter"/>
</dbReference>
<dbReference type="InterPro" id="IPR014718">
    <property type="entry name" value="GH-type_carb-bd"/>
</dbReference>
<feature type="active site" evidence="5">
    <location>
        <position position="149"/>
    </location>
</feature>
<dbReference type="InterPro" id="IPR008183">
    <property type="entry name" value="Aldose_1/G6P_1-epimerase"/>
</dbReference>
<dbReference type="EMBL" id="JACIGW010000003">
    <property type="protein sequence ID" value="MBB4349718.1"/>
    <property type="molecule type" value="Genomic_DNA"/>
</dbReference>
<evidence type="ECO:0000256" key="3">
    <source>
        <dbReference type="ARBA" id="ARBA00023235"/>
    </source>
</evidence>
<dbReference type="AlphaFoldDB" id="A0A7W6S9J4"/>
<dbReference type="Gene3D" id="2.70.98.10">
    <property type="match status" value="1"/>
</dbReference>
<name>A0A7W6S9J4_9HYPH</name>
<organism evidence="6 9">
    <name type="scientific">Aliirhizobium cellulosilyticum</name>
    <dbReference type="NCBI Taxonomy" id="393664"/>
    <lineage>
        <taxon>Bacteria</taxon>
        <taxon>Pseudomonadati</taxon>
        <taxon>Pseudomonadota</taxon>
        <taxon>Alphaproteobacteria</taxon>
        <taxon>Hyphomicrobiales</taxon>
        <taxon>Rhizobiaceae</taxon>
        <taxon>Aliirhizobium</taxon>
    </lineage>
</organism>
<evidence type="ECO:0000313" key="11">
    <source>
        <dbReference type="Proteomes" id="UP000576087"/>
    </source>
</evidence>
<dbReference type="InterPro" id="IPR011013">
    <property type="entry name" value="Gal_mutarotase_sf_dom"/>
</dbReference>
<evidence type="ECO:0000313" key="9">
    <source>
        <dbReference type="Proteomes" id="UP000520770"/>
    </source>
</evidence>
<dbReference type="GO" id="GO:0047938">
    <property type="term" value="F:glucose-6-phosphate 1-epimerase activity"/>
    <property type="evidence" value="ECO:0007669"/>
    <property type="project" value="UniProtKB-UniRule"/>
</dbReference>
<evidence type="ECO:0000256" key="2">
    <source>
        <dbReference type="ARBA" id="ARBA00005866"/>
    </source>
</evidence>
<comment type="catalytic activity">
    <reaction evidence="1">
        <text>alpha-D-glucose 6-phosphate = beta-D-glucose 6-phosphate</text>
        <dbReference type="Rhea" id="RHEA:16249"/>
        <dbReference type="ChEBI" id="CHEBI:58225"/>
        <dbReference type="ChEBI" id="CHEBI:58247"/>
        <dbReference type="EC" id="5.1.3.15"/>
    </reaction>
</comment>
<dbReference type="EMBL" id="JACIGY010000003">
    <property type="protein sequence ID" value="MBB4412061.1"/>
    <property type="molecule type" value="Genomic_DNA"/>
</dbReference>
<keyword evidence="10" id="KW-1185">Reference proteome</keyword>
<sequence>MNSFQPAPSKSYLATAGGAAAAVLHHGAQLASWQSAKGTENIYLSELADFFPGSAVRGGVPICFPQFSTLGDLPLHGFFRNQIWTPVPGGADGTEIVRLQLRDTDETRALWPHAFQAELQVTVADHSLEIAFSVSNTGAEVFSFTAALHTYFRVTEIANVAIAGLQNVRYLDKLKENVIDTETSARLLIDRPLDRIYYNTTGALTLEEGARQLRISTQGMPDTVVWNPGPERCATIADLPDDAWRHFVCIEAAAIDAPISLAPGATWRGVQKMEDIQGDR</sequence>
<reference evidence="9 10" key="1">
    <citation type="submission" date="2020-08" db="EMBL/GenBank/DDBJ databases">
        <title>Genomic Encyclopedia of Type Strains, Phase IV (KMG-V): Genome sequencing to study the core and pangenomes of soil and plant-associated prokaryotes.</title>
        <authorList>
            <person name="Whitman W."/>
        </authorList>
    </citation>
    <scope>NUCLEOTIDE SEQUENCE [LARGE SCALE GENOMIC DNA]</scope>
    <source>
        <strain evidence="7 10">SEMIA 444</strain>
        <strain evidence="6 9">SEMIA 448</strain>
        <strain evidence="8 11">SEMIA 452</strain>
    </source>
</reference>
<evidence type="ECO:0000256" key="4">
    <source>
        <dbReference type="PIRNR" id="PIRNR016020"/>
    </source>
</evidence>
<protein>
    <recommendedName>
        <fullName evidence="4">Putative glucose-6-phosphate 1-epimerase</fullName>
        <ecNumber evidence="4">5.1.3.15</ecNumber>
    </recommendedName>
</protein>
<dbReference type="PANTHER" id="PTHR11122:SF13">
    <property type="entry name" value="GLUCOSE-6-PHOSPHATE 1-EPIMERASE"/>
    <property type="match status" value="1"/>
</dbReference>
<feature type="active site" evidence="5">
    <location>
        <position position="251"/>
    </location>
</feature>
<dbReference type="EMBL" id="JACIHM010000003">
    <property type="protein sequence ID" value="MBB4446692.1"/>
    <property type="molecule type" value="Genomic_DNA"/>
</dbReference>
<dbReference type="GO" id="GO:0030246">
    <property type="term" value="F:carbohydrate binding"/>
    <property type="evidence" value="ECO:0007669"/>
    <property type="project" value="UniProtKB-UniRule"/>
</dbReference>
<dbReference type="GO" id="GO:0005975">
    <property type="term" value="P:carbohydrate metabolic process"/>
    <property type="evidence" value="ECO:0007669"/>
    <property type="project" value="InterPro"/>
</dbReference>
<dbReference type="InterPro" id="IPR025532">
    <property type="entry name" value="G6P_1-epimerase"/>
</dbReference>
<dbReference type="Proteomes" id="UP000576087">
    <property type="component" value="Unassembled WGS sequence"/>
</dbReference>